<name>A0ABV5KU35_9BACL</name>
<keyword evidence="8" id="KW-1185">Reference proteome</keyword>
<gene>
    <name evidence="7" type="ORF">ACFFSY_18455</name>
</gene>
<keyword evidence="3" id="KW-0547">Nucleotide-binding</keyword>
<feature type="domain" description="Glutathionylspermidine synthase pre-ATP-grasp-like" evidence="6">
    <location>
        <begin position="20"/>
        <end position="405"/>
    </location>
</feature>
<keyword evidence="1" id="KW-0436">Ligase</keyword>
<comment type="caution">
    <text evidence="7">The sequence shown here is derived from an EMBL/GenBank/DDBJ whole genome shotgun (WGS) entry which is preliminary data.</text>
</comment>
<keyword evidence="4" id="KW-0067">ATP-binding</keyword>
<dbReference type="InterPro" id="IPR005494">
    <property type="entry name" value="GSPS_pre-ATP-grasp-like_dom"/>
</dbReference>
<evidence type="ECO:0000256" key="3">
    <source>
        <dbReference type="ARBA" id="ARBA00022741"/>
    </source>
</evidence>
<evidence type="ECO:0000256" key="4">
    <source>
        <dbReference type="ARBA" id="ARBA00022840"/>
    </source>
</evidence>
<sequence>MRHDARRSLFYGQLDRYWADLYGEEYSLFDAHIVKDEEIEAIREATARIGHIYRRVAELLQSVDGRTLLDLGFPASSVPYLQAAGSTLPVIARLDLVPEGSTYRVMEINADTPTFIKELYHVNGLVCEQFGLHDPNAGLDAQLAAAVRRRIFAAWEALEGEGLPVIAFTAHEDNVEDANTALYLQELSGLPSRFVPLHKLQIIQGEGLFDEEGVRIDVLYRQTYPIEQMIEDTDAEGRPIGLWLLELVRGGKVAMLNPLSAFLLQAKSVQAVIWGLHEEGSAYFSAEEHGWIRDHFLPTYLEPDPFLERMERYVRKPSFGREGNSVKIYDGDGKLQLADPQASYEHYLPVYQRCLDMPSVSFRTVQGEREGAYMIGSFLIDGKPGAIGLRAGNTITDNLSYFLPAGLAKK</sequence>
<evidence type="ECO:0000313" key="7">
    <source>
        <dbReference type="EMBL" id="MFB9327913.1"/>
    </source>
</evidence>
<keyword evidence="2" id="KW-0479">Metal-binding</keyword>
<dbReference type="RefSeq" id="WP_377496711.1">
    <property type="nucleotide sequence ID" value="NZ_JBHMDO010000031.1"/>
</dbReference>
<keyword evidence="5" id="KW-0460">Magnesium</keyword>
<protein>
    <submittedName>
        <fullName evidence="7">Glutathionylspermidine synthase family protein</fullName>
    </submittedName>
</protein>
<reference evidence="7 8" key="1">
    <citation type="submission" date="2024-09" db="EMBL/GenBank/DDBJ databases">
        <authorList>
            <person name="Sun Q."/>
            <person name="Mori K."/>
        </authorList>
    </citation>
    <scope>NUCLEOTIDE SEQUENCE [LARGE SCALE GENOMIC DNA]</scope>
    <source>
        <strain evidence="7 8">TISTR 2452</strain>
    </source>
</reference>
<dbReference type="Gene3D" id="3.30.1490.330">
    <property type="match status" value="1"/>
</dbReference>
<evidence type="ECO:0000256" key="5">
    <source>
        <dbReference type="ARBA" id="ARBA00022842"/>
    </source>
</evidence>
<evidence type="ECO:0000259" key="6">
    <source>
        <dbReference type="Pfam" id="PF03738"/>
    </source>
</evidence>
<proteinExistence type="predicted"/>
<dbReference type="SUPFAM" id="SSF56059">
    <property type="entry name" value="Glutathione synthetase ATP-binding domain-like"/>
    <property type="match status" value="1"/>
</dbReference>
<evidence type="ECO:0000313" key="8">
    <source>
        <dbReference type="Proteomes" id="UP001589747"/>
    </source>
</evidence>
<dbReference type="InterPro" id="IPR016185">
    <property type="entry name" value="PreATP-grasp_dom_sf"/>
</dbReference>
<accession>A0ABV5KU35</accession>
<evidence type="ECO:0000256" key="1">
    <source>
        <dbReference type="ARBA" id="ARBA00022598"/>
    </source>
</evidence>
<dbReference type="EMBL" id="JBHMDO010000031">
    <property type="protein sequence ID" value="MFB9327913.1"/>
    <property type="molecule type" value="Genomic_DNA"/>
</dbReference>
<dbReference type="Proteomes" id="UP001589747">
    <property type="component" value="Unassembled WGS sequence"/>
</dbReference>
<organism evidence="7 8">
    <name type="scientific">Paenibacillus aurantiacus</name>
    <dbReference type="NCBI Taxonomy" id="1936118"/>
    <lineage>
        <taxon>Bacteria</taxon>
        <taxon>Bacillati</taxon>
        <taxon>Bacillota</taxon>
        <taxon>Bacilli</taxon>
        <taxon>Bacillales</taxon>
        <taxon>Paenibacillaceae</taxon>
        <taxon>Paenibacillus</taxon>
    </lineage>
</organism>
<dbReference type="Pfam" id="PF03738">
    <property type="entry name" value="GSP_synth"/>
    <property type="match status" value="1"/>
</dbReference>
<dbReference type="SUPFAM" id="SSF52440">
    <property type="entry name" value="PreATP-grasp domain"/>
    <property type="match status" value="1"/>
</dbReference>
<evidence type="ECO:0000256" key="2">
    <source>
        <dbReference type="ARBA" id="ARBA00022723"/>
    </source>
</evidence>